<protein>
    <recommendedName>
        <fullName evidence="18">Complement component C7</fullName>
    </recommendedName>
</protein>
<comment type="subcellular location">
    <subcellularLocation>
        <location evidence="2">Secreted</location>
    </subcellularLocation>
    <subcellularLocation>
        <location evidence="1">Target cell membrane</location>
    </subcellularLocation>
</comment>
<evidence type="ECO:0000256" key="13">
    <source>
        <dbReference type="ARBA" id="ARBA00023058"/>
    </source>
</evidence>
<dbReference type="InterPro" id="IPR036055">
    <property type="entry name" value="LDL_receptor-like_sf"/>
</dbReference>
<evidence type="ECO:0000256" key="12">
    <source>
        <dbReference type="ARBA" id="ARBA00022875"/>
    </source>
</evidence>
<dbReference type="STRING" id="244447.ENSCSEP00000027180"/>
<evidence type="ECO:0000259" key="24">
    <source>
        <dbReference type="PROSITE" id="PS50923"/>
    </source>
</evidence>
<dbReference type="Gene3D" id="2.10.70.10">
    <property type="entry name" value="Complement Module, domain 1"/>
    <property type="match status" value="2"/>
</dbReference>
<evidence type="ECO:0000256" key="4">
    <source>
        <dbReference type="ARBA" id="ARBA00022525"/>
    </source>
</evidence>
<name>A0A3P8WRA7_CYNSE</name>
<dbReference type="CDD" id="cd00112">
    <property type="entry name" value="LDLa"/>
    <property type="match status" value="1"/>
</dbReference>
<evidence type="ECO:0000256" key="19">
    <source>
        <dbReference type="ARBA" id="ARBA00093281"/>
    </source>
</evidence>
<keyword evidence="12" id="KW-0180">Complement pathway</keyword>
<comment type="similarity">
    <text evidence="3">Belongs to the complement C6/C7/C8/C9 family.</text>
</comment>
<keyword evidence="13" id="KW-0473">Membrane attack complex</keyword>
<keyword evidence="27" id="KW-1185">Reference proteome</keyword>
<dbReference type="InterPro" id="IPR020863">
    <property type="entry name" value="MACPF_CS"/>
</dbReference>
<evidence type="ECO:0000313" key="26">
    <source>
        <dbReference type="Ensembl" id="ENSCSEP00000027180.1"/>
    </source>
</evidence>
<evidence type="ECO:0000259" key="25">
    <source>
        <dbReference type="PROSITE" id="PS51412"/>
    </source>
</evidence>
<keyword evidence="23" id="KW-1133">Transmembrane helix</keyword>
<dbReference type="InterPro" id="IPR000436">
    <property type="entry name" value="Sushi_SCR_CCP_dom"/>
</dbReference>
<dbReference type="Pfam" id="PF00090">
    <property type="entry name" value="TSP_1"/>
    <property type="match status" value="2"/>
</dbReference>
<sequence length="871" mass="97202">MHLYVFWHSLVSSLLYSLFPVSFHLLFLLTSLSPIQSMTLWFLAVFPCLLLFSHQGLCVQRINCQWGPYGDWSQCDGCTKLQTRSRPMAVYAQFGGNPCNGGRTETRACETKQGCPLEDGCGNRFRCLSGKCISMSQVCNGDQDCEEDGLDERQCDDKFITCAVSQPPPNIEHLGLGYDAVSGKQRGIVINTKSFGGQCHLLNSGVHNTVFRLPLSIIKYQTMVTVQNDISDEMFTSTWHYAKDTVSRETVTGTTKGYRNYDFHQTIEEIKHHNLLVLKNSIDVTHFQSNSPNSIPLSEEFWKALTRLPSVYDYAAYRKVIERFGTHYVSEGSLGGSFKVVASIDEETKKETKTETLDHQERTRTKRWVLIFPVYHTSYKKDQYSRPVNREHFQRSQIKKVDVEGGGVEHIEALKTMNINNAERNWEMYSNWADSLRSFPQVTKQKIRPLSELVKEVQCAGVKKLYLQKAIDQYLAESDSCHCRPCSNNGMTIMDRDECKCICKPGTLGLGCEQGTEAEGQPGVIQGSWSCWSGWSSCSGNKRSRSRSCSNPSPQNGGQFCIGEASETSDCEDQELQYLRTMEPQCFDFTLPPSQHCGAPPALVNGYVLDPKDIYLVGSRVEYTCTPGLYLIGEPLECKADLTWSAKPGLCTTSSCKIDALAEGVRAYPKKEFYHLGETVSFSCSPGHELKGEKEVTCEAGLYLRFSADPKFFRCVEVAPPTASSVQCEPWQKVSKGKCVCKMPFECGSSLELCVNLNRDGIPSRVINVCKMHALQCLGGNITIAEDSTCTWPPRNDVHCNSCDMWETCDAQTNRCRCKDSANCTTPGTNVCVRVGNDITAAGQTMSECEAGFKRCKGEKVTVLSLLPCTS</sequence>
<dbReference type="GO" id="GO:0005579">
    <property type="term" value="C:membrane attack complex"/>
    <property type="evidence" value="ECO:0007669"/>
    <property type="project" value="UniProtKB-KW"/>
</dbReference>
<dbReference type="Pfam" id="PF00057">
    <property type="entry name" value="Ldl_recept_a"/>
    <property type="match status" value="1"/>
</dbReference>
<evidence type="ECO:0000256" key="8">
    <source>
        <dbReference type="ARBA" id="ARBA00022659"/>
    </source>
</evidence>
<feature type="transmembrane region" description="Helical" evidence="23">
    <location>
        <begin position="40"/>
        <end position="57"/>
    </location>
</feature>
<evidence type="ECO:0000256" key="2">
    <source>
        <dbReference type="ARBA" id="ARBA00004613"/>
    </source>
</evidence>
<dbReference type="AlphaFoldDB" id="A0A3P8WRA7"/>
<dbReference type="GO" id="GO:0006958">
    <property type="term" value="P:complement activation, classical pathway"/>
    <property type="evidence" value="ECO:0007669"/>
    <property type="project" value="UniProtKB-KW"/>
</dbReference>
<dbReference type="SUPFAM" id="SSF57424">
    <property type="entry name" value="LDL receptor-like module"/>
    <property type="match status" value="1"/>
</dbReference>
<dbReference type="Pfam" id="PF21330">
    <property type="entry name" value="Kazal_C7"/>
    <property type="match status" value="1"/>
</dbReference>
<feature type="transmembrane region" description="Helical" evidence="23">
    <location>
        <begin position="6"/>
        <end position="28"/>
    </location>
</feature>
<keyword evidence="17" id="KW-1053">Target membrane</keyword>
<dbReference type="GO" id="GO:0045087">
    <property type="term" value="P:innate immune response"/>
    <property type="evidence" value="ECO:0007669"/>
    <property type="project" value="UniProtKB-KW"/>
</dbReference>
<dbReference type="SMART" id="SM00457">
    <property type="entry name" value="MACPF"/>
    <property type="match status" value="1"/>
</dbReference>
<dbReference type="CDD" id="cd00033">
    <property type="entry name" value="CCP"/>
    <property type="match status" value="2"/>
</dbReference>
<evidence type="ECO:0000256" key="21">
    <source>
        <dbReference type="PROSITE-ProRule" id="PRU00124"/>
    </source>
</evidence>
<keyword evidence="16" id="KW-0325">Glycoprotein</keyword>
<dbReference type="InterPro" id="IPR035976">
    <property type="entry name" value="Sushi/SCR/CCP_sf"/>
</dbReference>
<keyword evidence="14 23" id="KW-0472">Membrane</keyword>
<keyword evidence="7" id="KW-0399">Innate immunity</keyword>
<dbReference type="PRINTS" id="PR00764">
    <property type="entry name" value="COMPLEMENTC9"/>
</dbReference>
<evidence type="ECO:0000256" key="9">
    <source>
        <dbReference type="ARBA" id="ARBA00022737"/>
    </source>
</evidence>
<dbReference type="InterPro" id="IPR020864">
    <property type="entry name" value="MACPF"/>
</dbReference>
<dbReference type="InterPro" id="IPR003884">
    <property type="entry name" value="FacI_MAC"/>
</dbReference>
<dbReference type="InterPro" id="IPR040729">
    <property type="entry name" value="Kazal_3"/>
</dbReference>
<accession>A0A3P8WRA7</accession>
<evidence type="ECO:0000256" key="14">
    <source>
        <dbReference type="ARBA" id="ARBA00023136"/>
    </source>
</evidence>
<evidence type="ECO:0000313" key="27">
    <source>
        <dbReference type="Proteomes" id="UP000265120"/>
    </source>
</evidence>
<dbReference type="GO" id="GO:0005576">
    <property type="term" value="C:extracellular region"/>
    <property type="evidence" value="ECO:0007669"/>
    <property type="project" value="UniProtKB-SubCell"/>
</dbReference>
<dbReference type="GO" id="GO:0031640">
    <property type="term" value="P:killing of cells of another organism"/>
    <property type="evidence" value="ECO:0007669"/>
    <property type="project" value="UniProtKB-KW"/>
</dbReference>
<evidence type="ECO:0000256" key="1">
    <source>
        <dbReference type="ARBA" id="ARBA00004175"/>
    </source>
</evidence>
<keyword evidence="4" id="KW-0964">Secreted</keyword>
<reference evidence="26" key="3">
    <citation type="submission" date="2025-09" db="UniProtKB">
        <authorList>
            <consortium name="Ensembl"/>
        </authorList>
    </citation>
    <scope>IDENTIFICATION</scope>
</reference>
<dbReference type="Pfam" id="PF00084">
    <property type="entry name" value="Sushi"/>
    <property type="match status" value="2"/>
</dbReference>
<dbReference type="Gene3D" id="2.20.100.10">
    <property type="entry name" value="Thrombospondin type-1 (TSP1) repeat"/>
    <property type="match status" value="2"/>
</dbReference>
<dbReference type="InterPro" id="IPR048825">
    <property type="entry name" value="C7_KAZAL"/>
</dbReference>
<evidence type="ECO:0000256" key="23">
    <source>
        <dbReference type="SAM" id="Phobius"/>
    </source>
</evidence>
<dbReference type="PROSITE" id="PS00279">
    <property type="entry name" value="MACPF_1"/>
    <property type="match status" value="1"/>
</dbReference>
<comment type="caution">
    <text evidence="22">Lacks conserved residue(s) required for the propagation of feature annotation.</text>
</comment>
<dbReference type="PROSITE" id="PS51412">
    <property type="entry name" value="MACPF_2"/>
    <property type="match status" value="1"/>
</dbReference>
<keyword evidence="5" id="KW-0245">EGF-like domain</keyword>
<dbReference type="SMART" id="SM00032">
    <property type="entry name" value="CCP"/>
    <property type="match status" value="2"/>
</dbReference>
<evidence type="ECO:0000256" key="5">
    <source>
        <dbReference type="ARBA" id="ARBA00022536"/>
    </source>
</evidence>
<dbReference type="InterPro" id="IPR000884">
    <property type="entry name" value="TSP1_rpt"/>
</dbReference>
<dbReference type="SMART" id="SM00209">
    <property type="entry name" value="TSP1"/>
    <property type="match status" value="2"/>
</dbReference>
<feature type="domain" description="Sushi" evidence="24">
    <location>
        <begin position="654"/>
        <end position="717"/>
    </location>
</feature>
<evidence type="ECO:0000256" key="18">
    <source>
        <dbReference type="ARBA" id="ARBA00073222"/>
    </source>
</evidence>
<keyword evidence="8 22" id="KW-0768">Sushi</keyword>
<keyword evidence="9" id="KW-0677">Repeat</keyword>
<dbReference type="Proteomes" id="UP000265120">
    <property type="component" value="Chromosome Z"/>
</dbReference>
<keyword evidence="11" id="KW-0391">Immunity</keyword>
<evidence type="ECO:0000256" key="22">
    <source>
        <dbReference type="PROSITE-ProRule" id="PRU00302"/>
    </source>
</evidence>
<keyword evidence="10" id="KW-0204">Cytolysis</keyword>
<keyword evidence="23" id="KW-0812">Transmembrane</keyword>
<proteinExistence type="inferred from homology"/>
<dbReference type="InterPro" id="IPR036383">
    <property type="entry name" value="TSP1_rpt_sf"/>
</dbReference>
<dbReference type="GeneTree" id="ENSGT00940000156804"/>
<evidence type="ECO:0000256" key="6">
    <source>
        <dbReference type="ARBA" id="ARBA00022537"/>
    </source>
</evidence>
<dbReference type="InterPro" id="IPR002172">
    <property type="entry name" value="LDrepeatLR_classA_rpt"/>
</dbReference>
<dbReference type="Ensembl" id="ENSCSET00000027546.1">
    <property type="protein sequence ID" value="ENSCSEP00000027180.1"/>
    <property type="gene ID" value="ENSCSEG00000017370.1"/>
</dbReference>
<evidence type="ECO:0000256" key="16">
    <source>
        <dbReference type="ARBA" id="ARBA00023180"/>
    </source>
</evidence>
<dbReference type="SUPFAM" id="SSF82895">
    <property type="entry name" value="TSP-1 type 1 repeat"/>
    <property type="match status" value="2"/>
</dbReference>
<dbReference type="InParanoid" id="A0A3P8WRA7"/>
<organism evidence="26 27">
    <name type="scientific">Cynoglossus semilaevis</name>
    <name type="common">Tongue sole</name>
    <dbReference type="NCBI Taxonomy" id="244447"/>
    <lineage>
        <taxon>Eukaryota</taxon>
        <taxon>Metazoa</taxon>
        <taxon>Chordata</taxon>
        <taxon>Craniata</taxon>
        <taxon>Vertebrata</taxon>
        <taxon>Euteleostomi</taxon>
        <taxon>Actinopterygii</taxon>
        <taxon>Neopterygii</taxon>
        <taxon>Teleostei</taxon>
        <taxon>Neoteleostei</taxon>
        <taxon>Acanthomorphata</taxon>
        <taxon>Carangaria</taxon>
        <taxon>Pleuronectiformes</taxon>
        <taxon>Pleuronectoidei</taxon>
        <taxon>Cynoglossidae</taxon>
        <taxon>Cynoglossinae</taxon>
        <taxon>Cynoglossus</taxon>
    </lineage>
</organism>
<comment type="subunit">
    <text evidence="20">Monomer or dimer; as a C5b-7 complex it can also form multimeric rosettes. Component of the membrane attack complex (MAC), composed of complement C5b, C6, C7, C8A, C8B, C8G and multiple copies of the pore-forming subunit C9.</text>
</comment>
<feature type="domain" description="Sushi" evidence="24">
    <location>
        <begin position="595"/>
        <end position="653"/>
    </location>
</feature>
<dbReference type="SMART" id="SM00192">
    <property type="entry name" value="LDLa"/>
    <property type="match status" value="1"/>
</dbReference>
<dbReference type="PANTHER" id="PTHR45742:SF2">
    <property type="entry name" value="COMPLEMENT COMPONENT C7"/>
    <property type="match status" value="1"/>
</dbReference>
<evidence type="ECO:0000256" key="15">
    <source>
        <dbReference type="ARBA" id="ARBA00023157"/>
    </source>
</evidence>
<evidence type="ECO:0000256" key="10">
    <source>
        <dbReference type="ARBA" id="ARBA00022852"/>
    </source>
</evidence>
<keyword evidence="15 21" id="KW-1015">Disulfide bond</keyword>
<evidence type="ECO:0000256" key="3">
    <source>
        <dbReference type="ARBA" id="ARBA00009214"/>
    </source>
</evidence>
<reference evidence="26 27" key="1">
    <citation type="journal article" date="2014" name="Nat. Genet.">
        <title>Whole-genome sequence of a flatfish provides insights into ZW sex chromosome evolution and adaptation to a benthic lifestyle.</title>
        <authorList>
            <person name="Chen S."/>
            <person name="Zhang G."/>
            <person name="Shao C."/>
            <person name="Huang Q."/>
            <person name="Liu G."/>
            <person name="Zhang P."/>
            <person name="Song W."/>
            <person name="An N."/>
            <person name="Chalopin D."/>
            <person name="Volff J.N."/>
            <person name="Hong Y."/>
            <person name="Li Q."/>
            <person name="Sha Z."/>
            <person name="Zhou H."/>
            <person name="Xie M."/>
            <person name="Yu Q."/>
            <person name="Liu Y."/>
            <person name="Xiang H."/>
            <person name="Wang N."/>
            <person name="Wu K."/>
            <person name="Yang C."/>
            <person name="Zhou Q."/>
            <person name="Liao X."/>
            <person name="Yang L."/>
            <person name="Hu Q."/>
            <person name="Zhang J."/>
            <person name="Meng L."/>
            <person name="Jin L."/>
            <person name="Tian Y."/>
            <person name="Lian J."/>
            <person name="Yang J."/>
            <person name="Miao G."/>
            <person name="Liu S."/>
            <person name="Liang Z."/>
            <person name="Yan F."/>
            <person name="Li Y."/>
            <person name="Sun B."/>
            <person name="Zhang H."/>
            <person name="Zhang J."/>
            <person name="Zhu Y."/>
            <person name="Du M."/>
            <person name="Zhao Y."/>
            <person name="Schartl M."/>
            <person name="Tang Q."/>
            <person name="Wang J."/>
        </authorList>
    </citation>
    <scope>NUCLEOTIDE SEQUENCE</scope>
</reference>
<dbReference type="Gene3D" id="4.10.400.10">
    <property type="entry name" value="Low-density Lipoprotein Receptor"/>
    <property type="match status" value="1"/>
</dbReference>
<evidence type="ECO:0000256" key="20">
    <source>
        <dbReference type="ARBA" id="ARBA00093478"/>
    </source>
</evidence>
<feature type="domain" description="MACPF" evidence="25">
    <location>
        <begin position="158"/>
        <end position="482"/>
    </location>
</feature>
<dbReference type="Pfam" id="PF01823">
    <property type="entry name" value="MACPF"/>
    <property type="match status" value="1"/>
</dbReference>
<evidence type="ECO:0000256" key="7">
    <source>
        <dbReference type="ARBA" id="ARBA00022588"/>
    </source>
</evidence>
<dbReference type="PROSITE" id="PS50092">
    <property type="entry name" value="TSP1"/>
    <property type="match status" value="2"/>
</dbReference>
<dbReference type="SMART" id="SM00057">
    <property type="entry name" value="FIMAC"/>
    <property type="match status" value="2"/>
</dbReference>
<dbReference type="InterPro" id="IPR001862">
    <property type="entry name" value="MAC_perforin"/>
</dbReference>
<dbReference type="SUPFAM" id="SSF57535">
    <property type="entry name" value="Complement control module/SCR domain"/>
    <property type="match status" value="2"/>
</dbReference>
<evidence type="ECO:0000256" key="11">
    <source>
        <dbReference type="ARBA" id="ARBA00022859"/>
    </source>
</evidence>
<keyword evidence="6" id="KW-1052">Target cell membrane</keyword>
<reference evidence="26" key="2">
    <citation type="submission" date="2025-08" db="UniProtKB">
        <authorList>
            <consortium name="Ensembl"/>
        </authorList>
    </citation>
    <scope>IDENTIFICATION</scope>
</reference>
<dbReference type="Pfam" id="PF18434">
    <property type="entry name" value="Kazal_3"/>
    <property type="match status" value="1"/>
</dbReference>
<dbReference type="PANTHER" id="PTHR45742">
    <property type="entry name" value="COMPLEMENT COMPONENT C6"/>
    <property type="match status" value="1"/>
</dbReference>
<evidence type="ECO:0000256" key="17">
    <source>
        <dbReference type="ARBA" id="ARBA00023298"/>
    </source>
</evidence>
<dbReference type="Gene3D" id="3.30.60.30">
    <property type="match status" value="2"/>
</dbReference>
<dbReference type="PROSITE" id="PS50068">
    <property type="entry name" value="LDLRA_2"/>
    <property type="match status" value="1"/>
</dbReference>
<dbReference type="GO" id="GO:0044218">
    <property type="term" value="C:other organism cell membrane"/>
    <property type="evidence" value="ECO:0007669"/>
    <property type="project" value="UniProtKB-KW"/>
</dbReference>
<comment type="function">
    <text evidence="19">Component of the membrane attack complex (MAC), a multiprotein complex activated by the complement cascade, which inserts into a target cell membrane and forms a pore, leading to target cell membrane rupture and cell lysis. The MAC is initiated by proteolytic cleavage of C5 into complement C5b in response to the classical, alternative, lectin and GZMK complement pathways. The complement pathways consist in a cascade of proteins that leads to phagocytosis and breakdown of pathogens and signaling that strengthens the adaptive immune system. C7 serves as a membrane anchor. During MAC assembly, associates with C5b and C6 to form the C5b-7 complex, a key lipophilic precursor of the MAC complex, which associates with the outer leaflet and reduces the energy for membrane bending.</text>
</comment>
<feature type="disulfide bond" evidence="21">
    <location>
        <begin position="127"/>
        <end position="145"/>
    </location>
</feature>
<dbReference type="FunFam" id="2.20.100.10:FF:000001">
    <property type="entry name" value="semaphorin-5A isoform X1"/>
    <property type="match status" value="1"/>
</dbReference>
<dbReference type="PROSITE" id="PS50923">
    <property type="entry name" value="SUSHI"/>
    <property type="match status" value="2"/>
</dbReference>